<keyword evidence="3" id="KW-1185">Reference proteome</keyword>
<dbReference type="Proteomes" id="UP001642540">
    <property type="component" value="Unassembled WGS sequence"/>
</dbReference>
<name>A0ABP1Q171_9HEXA</name>
<gene>
    <name evidence="2" type="ORF">ODALV1_LOCUS6151</name>
</gene>
<feature type="region of interest" description="Disordered" evidence="1">
    <location>
        <begin position="153"/>
        <end position="176"/>
    </location>
</feature>
<accession>A0ABP1Q171</accession>
<comment type="caution">
    <text evidence="2">The sequence shown here is derived from an EMBL/GenBank/DDBJ whole genome shotgun (WGS) entry which is preliminary data.</text>
</comment>
<organism evidence="2 3">
    <name type="scientific">Orchesella dallaii</name>
    <dbReference type="NCBI Taxonomy" id="48710"/>
    <lineage>
        <taxon>Eukaryota</taxon>
        <taxon>Metazoa</taxon>
        <taxon>Ecdysozoa</taxon>
        <taxon>Arthropoda</taxon>
        <taxon>Hexapoda</taxon>
        <taxon>Collembola</taxon>
        <taxon>Entomobryomorpha</taxon>
        <taxon>Entomobryoidea</taxon>
        <taxon>Orchesellidae</taxon>
        <taxon>Orchesellinae</taxon>
        <taxon>Orchesella</taxon>
    </lineage>
</organism>
<protein>
    <submittedName>
        <fullName evidence="2">Uncharacterized protein</fullName>
    </submittedName>
</protein>
<evidence type="ECO:0000313" key="2">
    <source>
        <dbReference type="EMBL" id="CAL8085554.1"/>
    </source>
</evidence>
<proteinExistence type="predicted"/>
<sequence length="378" mass="41739">MGTGAFLYKQNRKFKVAEQYKYRIRIALEIIRLRTLGSAGSSSGLDTCSGSITSGRVNNQLAVLTRGFMTFVSSVRKFGNSVRKAVKKTFFKVSKMTGRAGSYGVGSEGRGRAGNRRGADPQELSRQVSSLAIDTPDEPAIGRLAHFSGRGMVMRGAPQTGQRSPTPSSATSESGRDVHLISNHFELRWVGGKEGPKKDGESFTVHQYHITFEPEDLPQHIRRKVLNLGLDQETNGPFVYDGGALLFSTDMVECGMILESVPESDNHYKAIIAYTKAVPLDHPIYLQIYNLVVRKCLFGMGLDEIGKSYFDSAAVIDHANLKIKLWPGTPRHKSTDASFFSEFRYLIIIFFIYRLFNSSQAVPDGSFALRGSNTQGNS</sequence>
<dbReference type="SUPFAM" id="SSF101690">
    <property type="entry name" value="PAZ domain"/>
    <property type="match status" value="1"/>
</dbReference>
<reference evidence="2 3" key="1">
    <citation type="submission" date="2024-08" db="EMBL/GenBank/DDBJ databases">
        <authorList>
            <person name="Cucini C."/>
            <person name="Frati F."/>
        </authorList>
    </citation>
    <scope>NUCLEOTIDE SEQUENCE [LARGE SCALE GENOMIC DNA]</scope>
</reference>
<evidence type="ECO:0000256" key="1">
    <source>
        <dbReference type="SAM" id="MobiDB-lite"/>
    </source>
</evidence>
<feature type="compositionally biased region" description="Polar residues" evidence="1">
    <location>
        <begin position="159"/>
        <end position="173"/>
    </location>
</feature>
<evidence type="ECO:0000313" key="3">
    <source>
        <dbReference type="Proteomes" id="UP001642540"/>
    </source>
</evidence>
<dbReference type="InterPro" id="IPR036085">
    <property type="entry name" value="PAZ_dom_sf"/>
</dbReference>
<feature type="region of interest" description="Disordered" evidence="1">
    <location>
        <begin position="102"/>
        <end position="135"/>
    </location>
</feature>
<dbReference type="EMBL" id="CAXLJM020000019">
    <property type="protein sequence ID" value="CAL8085554.1"/>
    <property type="molecule type" value="Genomic_DNA"/>
</dbReference>